<evidence type="ECO:0000256" key="1">
    <source>
        <dbReference type="SAM" id="MobiDB-lite"/>
    </source>
</evidence>
<keyword evidence="3" id="KW-1185">Reference proteome</keyword>
<feature type="compositionally biased region" description="Polar residues" evidence="1">
    <location>
        <begin position="111"/>
        <end position="124"/>
    </location>
</feature>
<comment type="caution">
    <text evidence="2">The sequence shown here is derived from an EMBL/GenBank/DDBJ whole genome shotgun (WGS) entry which is preliminary data.</text>
</comment>
<protein>
    <submittedName>
        <fullName evidence="2">Uncharacterized protein</fullName>
    </submittedName>
</protein>
<feature type="region of interest" description="Disordered" evidence="1">
    <location>
        <begin position="26"/>
        <end position="124"/>
    </location>
</feature>
<feature type="compositionally biased region" description="Basic and acidic residues" evidence="1">
    <location>
        <begin position="45"/>
        <end position="56"/>
    </location>
</feature>
<dbReference type="Proteomes" id="UP001054889">
    <property type="component" value="Unassembled WGS sequence"/>
</dbReference>
<dbReference type="EMBL" id="BQKI01000075">
    <property type="protein sequence ID" value="GJN20426.1"/>
    <property type="molecule type" value="Genomic_DNA"/>
</dbReference>
<name>A0AAV5ED11_ELECO</name>
<gene>
    <name evidence="2" type="primary">gb07803</name>
    <name evidence="2" type="ORF">PR202_gb07803</name>
</gene>
<dbReference type="AlphaFoldDB" id="A0AAV5ED11"/>
<evidence type="ECO:0000313" key="2">
    <source>
        <dbReference type="EMBL" id="GJN20426.1"/>
    </source>
</evidence>
<reference evidence="2" key="2">
    <citation type="submission" date="2021-12" db="EMBL/GenBank/DDBJ databases">
        <title>Resequencing data analysis of finger millet.</title>
        <authorList>
            <person name="Hatakeyama M."/>
            <person name="Aluri S."/>
            <person name="Balachadran M.T."/>
            <person name="Sivarajan S.R."/>
            <person name="Poveda L."/>
            <person name="Shimizu-Inatsugi R."/>
            <person name="Schlapbach R."/>
            <person name="Sreeman S.M."/>
            <person name="Shimizu K.K."/>
        </authorList>
    </citation>
    <scope>NUCLEOTIDE SEQUENCE</scope>
</reference>
<reference evidence="2" key="1">
    <citation type="journal article" date="2018" name="DNA Res.">
        <title>Multiple hybrid de novo genome assembly of finger millet, an orphan allotetraploid crop.</title>
        <authorList>
            <person name="Hatakeyama M."/>
            <person name="Aluri S."/>
            <person name="Balachadran M.T."/>
            <person name="Sivarajan S.R."/>
            <person name="Patrignani A."/>
            <person name="Gruter S."/>
            <person name="Poveda L."/>
            <person name="Shimizu-Inatsugi R."/>
            <person name="Baeten J."/>
            <person name="Francoijs K.J."/>
            <person name="Nataraja K.N."/>
            <person name="Reddy Y.A.N."/>
            <person name="Phadnis S."/>
            <person name="Ravikumar R.L."/>
            <person name="Schlapbach R."/>
            <person name="Sreeman S.M."/>
            <person name="Shimizu K.K."/>
        </authorList>
    </citation>
    <scope>NUCLEOTIDE SEQUENCE</scope>
</reference>
<accession>A0AAV5ED11</accession>
<sequence length="124" mass="13560">MRDTLPAEDIPVPPAMAVKIEDAATSLAPTKLSKPEPSLSLPVLRVHESGPDEPAARRSRSGMLVTRRRRLEITAETEAIPQPSPPPRPRVCPEEPAARRLQSGPRLETTHGFSNRSNQQRSCG</sequence>
<organism evidence="2 3">
    <name type="scientific">Eleusine coracana subsp. coracana</name>
    <dbReference type="NCBI Taxonomy" id="191504"/>
    <lineage>
        <taxon>Eukaryota</taxon>
        <taxon>Viridiplantae</taxon>
        <taxon>Streptophyta</taxon>
        <taxon>Embryophyta</taxon>
        <taxon>Tracheophyta</taxon>
        <taxon>Spermatophyta</taxon>
        <taxon>Magnoliopsida</taxon>
        <taxon>Liliopsida</taxon>
        <taxon>Poales</taxon>
        <taxon>Poaceae</taxon>
        <taxon>PACMAD clade</taxon>
        <taxon>Chloridoideae</taxon>
        <taxon>Cynodonteae</taxon>
        <taxon>Eleusininae</taxon>
        <taxon>Eleusine</taxon>
    </lineage>
</organism>
<evidence type="ECO:0000313" key="3">
    <source>
        <dbReference type="Proteomes" id="UP001054889"/>
    </source>
</evidence>
<proteinExistence type="predicted"/>